<sequence length="408" mass="43009">MIDWAKGRVVQCKQLENRPVQELRVALEGAAAEMSLAYHYTDVLPPVKVGDRVMLNRTAVKLKLGTGGIDFVCALLNDGDSRDDGMIGLNDNDGDGSQAGRSAGKMMKLRYTPVQRAVHAVEEDGGGHHAKFRGKLSLEGMPVLIGGLHSMLPVALCWLRFRIGQSDGGKGTSVAYVMTDGGALPLAVSQHAAALRGLGWLCGTVTAGHAYGGDLEAMNKYSALLAARHSLHAGIAIACMGPGSAGTGTRLGHTAIEVAELVHAVSALGGIPIVMPRLSFADPRERHYGLSHHIVSALSDIALTPAIVPLPASLEQARRLFVERQLERSGCGAKHQCIWVDGVSVAETVRAMKPYPHSITTMGRGLRDDPSYFLGVCAAAEHAFRLLPSQADGVPAAPSAEHGDPLPG</sequence>
<dbReference type="Proteomes" id="UP000250369">
    <property type="component" value="Unassembled WGS sequence"/>
</dbReference>
<reference evidence="1 2" key="1">
    <citation type="journal article" date="2009" name="Int. J. Syst. Evol. Microbiol.">
        <title>Paenibacillus contaminans sp. nov., isolated from a contaminated laboratory plate.</title>
        <authorList>
            <person name="Chou J.H."/>
            <person name="Lee J.H."/>
            <person name="Lin M.C."/>
            <person name="Chang P.S."/>
            <person name="Arun A.B."/>
            <person name="Young C.C."/>
            <person name="Chen W.M."/>
        </authorList>
    </citation>
    <scope>NUCLEOTIDE SEQUENCE [LARGE SCALE GENOMIC DNA]</scope>
    <source>
        <strain evidence="1 2">CKOBP-6</strain>
    </source>
</reference>
<dbReference type="AlphaFoldDB" id="A0A329MG24"/>
<evidence type="ECO:0000313" key="1">
    <source>
        <dbReference type="EMBL" id="RAV18618.1"/>
    </source>
</evidence>
<keyword evidence="2" id="KW-1185">Reference proteome</keyword>
<name>A0A329MG24_9BACL</name>
<dbReference type="InterPro" id="IPR024479">
    <property type="entry name" value="DUF3866"/>
</dbReference>
<comment type="caution">
    <text evidence="1">The sequence shown here is derived from an EMBL/GenBank/DDBJ whole genome shotgun (WGS) entry which is preliminary data.</text>
</comment>
<dbReference type="EMBL" id="QMFB01000016">
    <property type="protein sequence ID" value="RAV18618.1"/>
    <property type="molecule type" value="Genomic_DNA"/>
</dbReference>
<dbReference type="Pfam" id="PF12982">
    <property type="entry name" value="DUF3866"/>
    <property type="match status" value="1"/>
</dbReference>
<gene>
    <name evidence="1" type="ORF">DQG23_25295</name>
</gene>
<evidence type="ECO:0000313" key="2">
    <source>
        <dbReference type="Proteomes" id="UP000250369"/>
    </source>
</evidence>
<organism evidence="1 2">
    <name type="scientific">Paenibacillus contaminans</name>
    <dbReference type="NCBI Taxonomy" id="450362"/>
    <lineage>
        <taxon>Bacteria</taxon>
        <taxon>Bacillati</taxon>
        <taxon>Bacillota</taxon>
        <taxon>Bacilli</taxon>
        <taxon>Bacillales</taxon>
        <taxon>Paenibacillaceae</taxon>
        <taxon>Paenibacillus</taxon>
    </lineage>
</organism>
<dbReference type="RefSeq" id="WP_113033807.1">
    <property type="nucleotide sequence ID" value="NZ_QMFB01000016.1"/>
</dbReference>
<accession>A0A329MG24</accession>
<proteinExistence type="predicted"/>
<protein>
    <submittedName>
        <fullName evidence="1">DUF3866 domain-containing protein</fullName>
    </submittedName>
</protein>
<dbReference type="OrthoDB" id="3401376at2"/>